<protein>
    <submittedName>
        <fullName evidence="2">Uncharacterized protein</fullName>
    </submittedName>
</protein>
<accession>A0A9N7U8B9</accession>
<gene>
    <name evidence="2" type="ORF">PLEPLA_LOCUS14603</name>
</gene>
<comment type="caution">
    <text evidence="2">The sequence shown here is derived from an EMBL/GenBank/DDBJ whole genome shotgun (WGS) entry which is preliminary data.</text>
</comment>
<dbReference type="Proteomes" id="UP001153269">
    <property type="component" value="Unassembled WGS sequence"/>
</dbReference>
<organism evidence="2 3">
    <name type="scientific">Pleuronectes platessa</name>
    <name type="common">European plaice</name>
    <dbReference type="NCBI Taxonomy" id="8262"/>
    <lineage>
        <taxon>Eukaryota</taxon>
        <taxon>Metazoa</taxon>
        <taxon>Chordata</taxon>
        <taxon>Craniata</taxon>
        <taxon>Vertebrata</taxon>
        <taxon>Euteleostomi</taxon>
        <taxon>Actinopterygii</taxon>
        <taxon>Neopterygii</taxon>
        <taxon>Teleostei</taxon>
        <taxon>Neoteleostei</taxon>
        <taxon>Acanthomorphata</taxon>
        <taxon>Carangaria</taxon>
        <taxon>Pleuronectiformes</taxon>
        <taxon>Pleuronectoidei</taxon>
        <taxon>Pleuronectidae</taxon>
        <taxon>Pleuronectes</taxon>
    </lineage>
</organism>
<feature type="region of interest" description="Disordered" evidence="1">
    <location>
        <begin position="55"/>
        <end position="83"/>
    </location>
</feature>
<sequence>MRDSSPRGDIGGGQLEVHLSESRTEKDERGHICVDAASRVRPALREVTCQSGDCWEQGQGQHHRRQVARQWESKEKQGHKGRLEARGRTSLQLNVLLELQI</sequence>
<reference evidence="2" key="1">
    <citation type="submission" date="2020-03" db="EMBL/GenBank/DDBJ databases">
        <authorList>
            <person name="Weist P."/>
        </authorList>
    </citation>
    <scope>NUCLEOTIDE SEQUENCE</scope>
</reference>
<feature type="compositionally biased region" description="Basic and acidic residues" evidence="1">
    <location>
        <begin position="71"/>
        <end position="83"/>
    </location>
</feature>
<dbReference type="EMBL" id="CADEAL010000902">
    <property type="protein sequence ID" value="CAB1426665.1"/>
    <property type="molecule type" value="Genomic_DNA"/>
</dbReference>
<evidence type="ECO:0000313" key="2">
    <source>
        <dbReference type="EMBL" id="CAB1426665.1"/>
    </source>
</evidence>
<evidence type="ECO:0000313" key="3">
    <source>
        <dbReference type="Proteomes" id="UP001153269"/>
    </source>
</evidence>
<dbReference type="AlphaFoldDB" id="A0A9N7U8B9"/>
<keyword evidence="3" id="KW-1185">Reference proteome</keyword>
<name>A0A9N7U8B9_PLEPL</name>
<feature type="region of interest" description="Disordered" evidence="1">
    <location>
        <begin position="1"/>
        <end position="29"/>
    </location>
</feature>
<feature type="compositionally biased region" description="Basic and acidic residues" evidence="1">
    <location>
        <begin position="18"/>
        <end position="29"/>
    </location>
</feature>
<evidence type="ECO:0000256" key="1">
    <source>
        <dbReference type="SAM" id="MobiDB-lite"/>
    </source>
</evidence>
<proteinExistence type="predicted"/>